<dbReference type="VEuPathDB" id="CryptoDB:Vbra_11248"/>
<keyword evidence="3" id="KW-1185">Reference proteome</keyword>
<organism evidence="2 3">
    <name type="scientific">Vitrella brassicaformis (strain CCMP3155)</name>
    <dbReference type="NCBI Taxonomy" id="1169540"/>
    <lineage>
        <taxon>Eukaryota</taxon>
        <taxon>Sar</taxon>
        <taxon>Alveolata</taxon>
        <taxon>Colpodellida</taxon>
        <taxon>Vitrellaceae</taxon>
        <taxon>Vitrella</taxon>
    </lineage>
</organism>
<dbReference type="InParanoid" id="A0A0G4EDT6"/>
<evidence type="ECO:0000256" key="1">
    <source>
        <dbReference type="SAM" id="MobiDB-lite"/>
    </source>
</evidence>
<accession>A0A0G4EDT6</accession>
<name>A0A0G4EDT6_VITBC</name>
<feature type="compositionally biased region" description="Basic and acidic residues" evidence="1">
    <location>
        <begin position="10"/>
        <end position="27"/>
    </location>
</feature>
<reference evidence="2 3" key="1">
    <citation type="submission" date="2014-11" db="EMBL/GenBank/DDBJ databases">
        <authorList>
            <person name="Zhu J."/>
            <person name="Qi W."/>
            <person name="Song R."/>
        </authorList>
    </citation>
    <scope>NUCLEOTIDE SEQUENCE [LARGE SCALE GENOMIC DNA]</scope>
</reference>
<sequence>MSRGGAAARVADEESAARDATEGEHQTQETVEFNEQQADDTSEGRAERQLVSAAARVADEDSAARDATEGEHQTQETDEDGEGKDEADAEKDAVRAEPRDVPLPRTTSW</sequence>
<proteinExistence type="predicted"/>
<dbReference type="EMBL" id="CDMY01000176">
    <property type="protein sequence ID" value="CEL93538.1"/>
    <property type="molecule type" value="Genomic_DNA"/>
</dbReference>
<dbReference type="Proteomes" id="UP000041254">
    <property type="component" value="Unassembled WGS sequence"/>
</dbReference>
<evidence type="ECO:0000313" key="3">
    <source>
        <dbReference type="Proteomes" id="UP000041254"/>
    </source>
</evidence>
<dbReference type="AlphaFoldDB" id="A0A0G4EDT6"/>
<evidence type="ECO:0000313" key="2">
    <source>
        <dbReference type="EMBL" id="CEL93538.1"/>
    </source>
</evidence>
<feature type="region of interest" description="Disordered" evidence="1">
    <location>
        <begin position="1"/>
        <end position="109"/>
    </location>
</feature>
<feature type="compositionally biased region" description="Basic and acidic residues" evidence="1">
    <location>
        <begin position="57"/>
        <end position="75"/>
    </location>
</feature>
<gene>
    <name evidence="2" type="ORF">Vbra_11248</name>
</gene>
<feature type="compositionally biased region" description="Basic and acidic residues" evidence="1">
    <location>
        <begin position="84"/>
        <end position="102"/>
    </location>
</feature>
<protein>
    <submittedName>
        <fullName evidence="2">Uncharacterized protein</fullName>
    </submittedName>
</protein>